<evidence type="ECO:0000313" key="2">
    <source>
        <dbReference type="Proteomes" id="UP000747542"/>
    </source>
</evidence>
<dbReference type="AlphaFoldDB" id="A0A8J5MUR2"/>
<organism evidence="1 2">
    <name type="scientific">Homarus americanus</name>
    <name type="common">American lobster</name>
    <dbReference type="NCBI Taxonomy" id="6706"/>
    <lineage>
        <taxon>Eukaryota</taxon>
        <taxon>Metazoa</taxon>
        <taxon>Ecdysozoa</taxon>
        <taxon>Arthropoda</taxon>
        <taxon>Crustacea</taxon>
        <taxon>Multicrustacea</taxon>
        <taxon>Malacostraca</taxon>
        <taxon>Eumalacostraca</taxon>
        <taxon>Eucarida</taxon>
        <taxon>Decapoda</taxon>
        <taxon>Pleocyemata</taxon>
        <taxon>Astacidea</taxon>
        <taxon>Nephropoidea</taxon>
        <taxon>Nephropidae</taxon>
        <taxon>Homarus</taxon>
    </lineage>
</organism>
<name>A0A8J5MUR2_HOMAM</name>
<dbReference type="Proteomes" id="UP000747542">
    <property type="component" value="Unassembled WGS sequence"/>
</dbReference>
<evidence type="ECO:0000313" key="1">
    <source>
        <dbReference type="EMBL" id="KAG7164062.1"/>
    </source>
</evidence>
<gene>
    <name evidence="1" type="ORF">Hamer_G031675</name>
</gene>
<protein>
    <submittedName>
        <fullName evidence="1">Uncharacterized protein</fullName>
    </submittedName>
</protein>
<proteinExistence type="predicted"/>
<keyword evidence="2" id="KW-1185">Reference proteome</keyword>
<comment type="caution">
    <text evidence="1">The sequence shown here is derived from an EMBL/GenBank/DDBJ whole genome shotgun (WGS) entry which is preliminary data.</text>
</comment>
<reference evidence="1" key="1">
    <citation type="journal article" date="2021" name="Sci. Adv.">
        <title>The American lobster genome reveals insights on longevity, neural, and immune adaptations.</title>
        <authorList>
            <person name="Polinski J.M."/>
            <person name="Zimin A.V."/>
            <person name="Clark K.F."/>
            <person name="Kohn A.B."/>
            <person name="Sadowski N."/>
            <person name="Timp W."/>
            <person name="Ptitsyn A."/>
            <person name="Khanna P."/>
            <person name="Romanova D.Y."/>
            <person name="Williams P."/>
            <person name="Greenwood S.J."/>
            <person name="Moroz L.L."/>
            <person name="Walt D.R."/>
            <person name="Bodnar A.G."/>
        </authorList>
    </citation>
    <scope>NUCLEOTIDE SEQUENCE</scope>
    <source>
        <strain evidence="1">GMGI-L3</strain>
    </source>
</reference>
<sequence>MWSPSTSGGGLPVCVPYNTSGEASLQPCGNLLAPVGVLQPGPLQHQWEAACNHLGRPAPVGRSQPQALQHQREAAYNHVVPYSTSGGSLYVFPQHQRGGGLQQWGPLQRRWGGSLQPCAPYKTVGE</sequence>
<dbReference type="EMBL" id="JAHLQT010025889">
    <property type="protein sequence ID" value="KAG7164062.1"/>
    <property type="molecule type" value="Genomic_DNA"/>
</dbReference>
<accession>A0A8J5MUR2</accession>